<evidence type="ECO:0000256" key="1">
    <source>
        <dbReference type="SAM" id="Coils"/>
    </source>
</evidence>
<organism evidence="3 4">
    <name type="scientific">Saprolegnia diclina (strain VS20)</name>
    <dbReference type="NCBI Taxonomy" id="1156394"/>
    <lineage>
        <taxon>Eukaryota</taxon>
        <taxon>Sar</taxon>
        <taxon>Stramenopiles</taxon>
        <taxon>Oomycota</taxon>
        <taxon>Saprolegniomycetes</taxon>
        <taxon>Saprolegniales</taxon>
        <taxon>Saprolegniaceae</taxon>
        <taxon>Saprolegnia</taxon>
    </lineage>
</organism>
<feature type="coiled-coil region" evidence="1">
    <location>
        <begin position="437"/>
        <end position="502"/>
    </location>
</feature>
<name>T0QJC3_SAPDV</name>
<keyword evidence="4" id="KW-1185">Reference proteome</keyword>
<dbReference type="OMA" id="QNTELMH"/>
<dbReference type="GeneID" id="19948353"/>
<feature type="coiled-coil region" evidence="1">
    <location>
        <begin position="716"/>
        <end position="774"/>
    </location>
</feature>
<dbReference type="Proteomes" id="UP000030762">
    <property type="component" value="Unassembled WGS sequence"/>
</dbReference>
<reference evidence="3 4" key="1">
    <citation type="submission" date="2012-04" db="EMBL/GenBank/DDBJ databases">
        <title>The Genome Sequence of Saprolegnia declina VS20.</title>
        <authorList>
            <consortium name="The Broad Institute Genome Sequencing Platform"/>
            <person name="Russ C."/>
            <person name="Nusbaum C."/>
            <person name="Tyler B."/>
            <person name="van West P."/>
            <person name="Dieguez-Uribeondo J."/>
            <person name="de Bruijn I."/>
            <person name="Tripathy S."/>
            <person name="Jiang R."/>
            <person name="Young S.K."/>
            <person name="Zeng Q."/>
            <person name="Gargeya S."/>
            <person name="Fitzgerald M."/>
            <person name="Haas B."/>
            <person name="Abouelleil A."/>
            <person name="Alvarado L."/>
            <person name="Arachchi H.M."/>
            <person name="Berlin A."/>
            <person name="Chapman S.B."/>
            <person name="Goldberg J."/>
            <person name="Griggs A."/>
            <person name="Gujja S."/>
            <person name="Hansen M."/>
            <person name="Howarth C."/>
            <person name="Imamovic A."/>
            <person name="Larimer J."/>
            <person name="McCowen C."/>
            <person name="Montmayeur A."/>
            <person name="Murphy C."/>
            <person name="Neiman D."/>
            <person name="Pearson M."/>
            <person name="Priest M."/>
            <person name="Roberts A."/>
            <person name="Saif S."/>
            <person name="Shea T."/>
            <person name="Sisk P."/>
            <person name="Sykes S."/>
            <person name="Wortman J."/>
            <person name="Nusbaum C."/>
            <person name="Birren B."/>
        </authorList>
    </citation>
    <scope>NUCLEOTIDE SEQUENCE [LARGE SCALE GENOMIC DNA]</scope>
    <source>
        <strain evidence="3 4">VS20</strain>
    </source>
</reference>
<feature type="region of interest" description="Disordered" evidence="2">
    <location>
        <begin position="1"/>
        <end position="28"/>
    </location>
</feature>
<dbReference type="PANTHER" id="PTHR23159">
    <property type="entry name" value="CENTROSOMAL PROTEIN 2"/>
    <property type="match status" value="1"/>
</dbReference>
<feature type="coiled-coil region" evidence="1">
    <location>
        <begin position="119"/>
        <end position="259"/>
    </location>
</feature>
<dbReference type="OrthoDB" id="75856at2759"/>
<dbReference type="VEuPathDB" id="FungiDB:SDRG_07626"/>
<dbReference type="STRING" id="1156394.T0QJC3"/>
<dbReference type="EMBL" id="JH767153">
    <property type="protein sequence ID" value="EQC34821.1"/>
    <property type="molecule type" value="Genomic_DNA"/>
</dbReference>
<accession>T0QJC3</accession>
<evidence type="ECO:0000313" key="4">
    <source>
        <dbReference type="Proteomes" id="UP000030762"/>
    </source>
</evidence>
<dbReference type="PANTHER" id="PTHR23159:SF31">
    <property type="entry name" value="CENTROSOME-ASSOCIATED PROTEIN CEP250 ISOFORM X1"/>
    <property type="match status" value="1"/>
</dbReference>
<feature type="coiled-coil region" evidence="1">
    <location>
        <begin position="585"/>
        <end position="612"/>
    </location>
</feature>
<evidence type="ECO:0000256" key="2">
    <source>
        <dbReference type="SAM" id="MobiDB-lite"/>
    </source>
</evidence>
<protein>
    <submittedName>
        <fullName evidence="3">Uncharacterized protein</fullName>
    </submittedName>
</protein>
<keyword evidence="1" id="KW-0175">Coiled coil</keyword>
<dbReference type="RefSeq" id="XP_008611693.1">
    <property type="nucleotide sequence ID" value="XM_008613471.1"/>
</dbReference>
<sequence length="983" mass="111034">MAMDMHASSMEDDLRKHRQPPQVDERYPRLQDGRFDAHLDRRMTMNELNMSFSLLNPEKSNFLANLEARQDEHPLLPIVFEQLCAVHESYQTQTRIMKRWKDAELELSLTQETNHEGDVQELIDVIEDLRQKMTFSETKDASSRRQSRVSVDSFTNDSGLVAFLSQQLETAQNQLLDLARDFNVKTARHDVMREQLENQAMALQDVNQELANELVKLRAEIARLRADGEILDAQHIRTLDDLKHELGALTDENASLVARNYALESHVAGLKAPLASRSSAHEPLKSLEKQLDEARITNLGLAERNLALSDQADRLQVELRDALARSQRLVDVEKQNQTLQQLLCEARDETEELQSSSDAMRKENTFLLDQNTELMHDVRVLSSTVDDLKLAQMQETAAPDATLTEKHQNDAHADQVAMLETALAENDAKISALRDLNQDALAELEAKLAHIQTLETQLAERLPSSDDHVHLVQENARLRTVIEELEADLGQRTAELAHMERNLASIRAAPSQAELAAVHALELIKHRETRLQDEVHALTAKVDAIAVERDDLVRSIGDNERWSVQMSDEMKRMNEQFEQVITHRTQDLQRQNESLTEALTREKANVAQLRNQATKVPPESPELVELRAVQHTLRSMILDIAEHVAVDCPRRASQDPIELVAVLSDLRHHVWSLEQHKATSTAEAKGLRDATTQAKDDLAAIRQELNKAHAAEVHLKRQLTTAEQALRAQMTELRQSANKVEILEAELAARDDAGEASRRDNKKLTSQVRDLQEEHGRCASRVIDLLNLLGVAATNPQQLHISKALDHATRRVAAILRSANEKLQCSATAHENERDSLSAELRVATERGLQIEKDVTGFLTVLFRSLGREYDATRAMPEAFTVATQLVLDLQSQVQTAATSEQGSSPASDRRLATLVASRERKIERMNQHMTQMFHECLALQRMNELYAHEVAHLRAREKHLEHDLVSVLGDPTRRVPAAPETR</sequence>
<feature type="coiled-coil region" evidence="1">
    <location>
        <begin position="284"/>
        <end position="359"/>
    </location>
</feature>
<dbReference type="AlphaFoldDB" id="T0QJC3"/>
<dbReference type="InParanoid" id="T0QJC3"/>
<gene>
    <name evidence="3" type="ORF">SDRG_07626</name>
</gene>
<proteinExistence type="predicted"/>
<feature type="coiled-coil region" evidence="1">
    <location>
        <begin position="820"/>
        <end position="847"/>
    </location>
</feature>
<evidence type="ECO:0000313" key="3">
    <source>
        <dbReference type="EMBL" id="EQC34821.1"/>
    </source>
</evidence>